<dbReference type="EMBL" id="AP023439">
    <property type="protein sequence ID" value="BCL20304.1"/>
    <property type="molecule type" value="Genomic_DNA"/>
</dbReference>
<protein>
    <submittedName>
        <fullName evidence="1">Uncharacterized protein</fullName>
    </submittedName>
</protein>
<reference evidence="1 2" key="1">
    <citation type="journal article" date="2014" name="Int. J. Syst. Evol. Microbiol.">
        <title>Complete genome sequence of Corynebacterium casei LMG S-19264T (=DSM 44701T), isolated from a smear-ripened cheese.</title>
        <authorList>
            <consortium name="US DOE Joint Genome Institute (JGI-PGF)"/>
            <person name="Walter F."/>
            <person name="Albersmeier A."/>
            <person name="Kalinowski J."/>
            <person name="Ruckert C."/>
        </authorList>
    </citation>
    <scope>NUCLEOTIDE SEQUENCE [LARGE SCALE GENOMIC DNA]</scope>
    <source>
        <strain evidence="1 2">JCM 4255</strain>
    </source>
</reference>
<name>A0A7G1NFA2_9ACTN</name>
<gene>
    <name evidence="1" type="ORF">GCM10017668_21470</name>
</gene>
<sequence>MNDDLLRWDRAGRLHLGMVTDLNPPCCGCGMDVCTAGEFYMVHDHVWAAAGTCQCAVLCVGCLEARLGRQLTAGDFSDWPVNDSDQCHHSERLRARLTSKGAA</sequence>
<dbReference type="Proteomes" id="UP000516373">
    <property type="component" value="Chromosome"/>
</dbReference>
<accession>A0A7G1NFA2</accession>
<dbReference type="AlphaFoldDB" id="A0A7G1NFA2"/>
<evidence type="ECO:0000313" key="1">
    <source>
        <dbReference type="EMBL" id="BCL20304.1"/>
    </source>
</evidence>
<dbReference type="KEGG" id="stui:GCM10017668_21470"/>
<dbReference type="RefSeq" id="WP_190898526.1">
    <property type="nucleotide sequence ID" value="NZ_AP023439.1"/>
</dbReference>
<proteinExistence type="predicted"/>
<organism evidence="1 2">
    <name type="scientific">Streptomyces tuirus</name>
    <dbReference type="NCBI Taxonomy" id="68278"/>
    <lineage>
        <taxon>Bacteria</taxon>
        <taxon>Bacillati</taxon>
        <taxon>Actinomycetota</taxon>
        <taxon>Actinomycetes</taxon>
        <taxon>Kitasatosporales</taxon>
        <taxon>Streptomycetaceae</taxon>
        <taxon>Streptomyces</taxon>
    </lineage>
</organism>
<evidence type="ECO:0000313" key="2">
    <source>
        <dbReference type="Proteomes" id="UP000516373"/>
    </source>
</evidence>